<evidence type="ECO:0000256" key="3">
    <source>
        <dbReference type="ARBA" id="ARBA00012584"/>
    </source>
</evidence>
<dbReference type="NCBIfam" id="TIGR00057">
    <property type="entry name" value="L-threonylcarbamoyladenylate synthase"/>
    <property type="match status" value="1"/>
</dbReference>
<dbReference type="InterPro" id="IPR017945">
    <property type="entry name" value="DHBP_synth_RibB-like_a/b_dom"/>
</dbReference>
<feature type="domain" description="YrdC-like" evidence="12">
    <location>
        <begin position="2"/>
        <end position="187"/>
    </location>
</feature>
<evidence type="ECO:0000256" key="11">
    <source>
        <dbReference type="ARBA" id="ARBA00048366"/>
    </source>
</evidence>
<dbReference type="AlphaFoldDB" id="A0A5M6CU89"/>
<keyword evidence="5" id="KW-0808">Transferase</keyword>
<dbReference type="GO" id="GO:0000049">
    <property type="term" value="F:tRNA binding"/>
    <property type="evidence" value="ECO:0007669"/>
    <property type="project" value="TreeGrafter"/>
</dbReference>
<comment type="subcellular location">
    <subcellularLocation>
        <location evidence="1">Cytoplasm</location>
    </subcellularLocation>
</comment>
<dbReference type="Proteomes" id="UP000323632">
    <property type="component" value="Unassembled WGS sequence"/>
</dbReference>
<name>A0A5M6CU89_9BACT</name>
<evidence type="ECO:0000313" key="13">
    <source>
        <dbReference type="EMBL" id="KAA5536565.1"/>
    </source>
</evidence>
<dbReference type="PANTHER" id="PTHR17490:SF16">
    <property type="entry name" value="THREONYLCARBAMOYL-AMP SYNTHASE"/>
    <property type="match status" value="1"/>
</dbReference>
<keyword evidence="6" id="KW-0819">tRNA processing</keyword>
<evidence type="ECO:0000256" key="7">
    <source>
        <dbReference type="ARBA" id="ARBA00022695"/>
    </source>
</evidence>
<dbReference type="Pfam" id="PF01300">
    <property type="entry name" value="Sua5_yciO_yrdC"/>
    <property type="match status" value="1"/>
</dbReference>
<dbReference type="GO" id="GO:0005524">
    <property type="term" value="F:ATP binding"/>
    <property type="evidence" value="ECO:0007669"/>
    <property type="project" value="UniProtKB-KW"/>
</dbReference>
<dbReference type="EC" id="2.7.7.87" evidence="3"/>
<keyword evidence="8" id="KW-0547">Nucleotide-binding</keyword>
<keyword evidence="9" id="KW-0067">ATP-binding</keyword>
<sequence>MNTEVNSALEILNKGGIILYPTDTIWGIGCDATNAAAIKNIYALKQRDDSKSLIILLAEAKDIFKYVANPHPDIVHIISEFERPTTVIYEQAIGLPGNLINTDGTIAIRITKDPFCKMLIKRLKKPLVSTSANISGMPSPQSFNDVSDEIKNGVDYIVKHRMDEVSGVTPSQILRIKEDGRFEYIRK</sequence>
<comment type="similarity">
    <text evidence="2">Belongs to the SUA5 family.</text>
</comment>
<protein>
    <recommendedName>
        <fullName evidence="10">L-threonylcarbamoyladenylate synthase</fullName>
        <ecNumber evidence="3">2.7.7.87</ecNumber>
    </recommendedName>
    <alternativeName>
        <fullName evidence="10">L-threonylcarbamoyladenylate synthase</fullName>
    </alternativeName>
</protein>
<comment type="caution">
    <text evidence="13">The sequence shown here is derived from an EMBL/GenBank/DDBJ whole genome shotgun (WGS) entry which is preliminary data.</text>
</comment>
<gene>
    <name evidence="13" type="ORF">F0919_02535</name>
</gene>
<evidence type="ECO:0000256" key="2">
    <source>
        <dbReference type="ARBA" id="ARBA00007663"/>
    </source>
</evidence>
<dbReference type="EMBL" id="VWSH01000001">
    <property type="protein sequence ID" value="KAA5536565.1"/>
    <property type="molecule type" value="Genomic_DNA"/>
</dbReference>
<evidence type="ECO:0000256" key="1">
    <source>
        <dbReference type="ARBA" id="ARBA00004496"/>
    </source>
</evidence>
<evidence type="ECO:0000256" key="5">
    <source>
        <dbReference type="ARBA" id="ARBA00022679"/>
    </source>
</evidence>
<dbReference type="RefSeq" id="WP_150031142.1">
    <property type="nucleotide sequence ID" value="NZ_VWSH01000001.1"/>
</dbReference>
<reference evidence="13 14" key="1">
    <citation type="submission" date="2019-09" db="EMBL/GenBank/DDBJ databases">
        <title>Genome sequence and assembly of Taibaiella sp.</title>
        <authorList>
            <person name="Chhetri G."/>
        </authorList>
    </citation>
    <scope>NUCLEOTIDE SEQUENCE [LARGE SCALE GENOMIC DNA]</scope>
    <source>
        <strain evidence="13 14">KVB11</strain>
    </source>
</reference>
<dbReference type="Gene3D" id="3.90.870.10">
    <property type="entry name" value="DHBP synthase"/>
    <property type="match status" value="1"/>
</dbReference>
<accession>A0A5M6CU89</accession>
<evidence type="ECO:0000256" key="4">
    <source>
        <dbReference type="ARBA" id="ARBA00022490"/>
    </source>
</evidence>
<dbReference type="SUPFAM" id="SSF55821">
    <property type="entry name" value="YrdC/RibB"/>
    <property type="match status" value="1"/>
</dbReference>
<proteinExistence type="inferred from homology"/>
<dbReference type="GO" id="GO:0008033">
    <property type="term" value="P:tRNA processing"/>
    <property type="evidence" value="ECO:0007669"/>
    <property type="project" value="UniProtKB-KW"/>
</dbReference>
<evidence type="ECO:0000259" key="12">
    <source>
        <dbReference type="PROSITE" id="PS51163"/>
    </source>
</evidence>
<dbReference type="InterPro" id="IPR050156">
    <property type="entry name" value="TC-AMP_synthase_SUA5"/>
</dbReference>
<keyword evidence="7" id="KW-0548">Nucleotidyltransferase</keyword>
<organism evidence="13 14">
    <name type="scientific">Taibaiella lutea</name>
    <dbReference type="NCBI Taxonomy" id="2608001"/>
    <lineage>
        <taxon>Bacteria</taxon>
        <taxon>Pseudomonadati</taxon>
        <taxon>Bacteroidota</taxon>
        <taxon>Chitinophagia</taxon>
        <taxon>Chitinophagales</taxon>
        <taxon>Chitinophagaceae</taxon>
        <taxon>Taibaiella</taxon>
    </lineage>
</organism>
<dbReference type="GO" id="GO:0005737">
    <property type="term" value="C:cytoplasm"/>
    <property type="evidence" value="ECO:0007669"/>
    <property type="project" value="UniProtKB-SubCell"/>
</dbReference>
<dbReference type="PROSITE" id="PS51163">
    <property type="entry name" value="YRDC"/>
    <property type="match status" value="1"/>
</dbReference>
<evidence type="ECO:0000256" key="10">
    <source>
        <dbReference type="ARBA" id="ARBA00029774"/>
    </source>
</evidence>
<dbReference type="GO" id="GO:0006450">
    <property type="term" value="P:regulation of translational fidelity"/>
    <property type="evidence" value="ECO:0007669"/>
    <property type="project" value="TreeGrafter"/>
</dbReference>
<keyword evidence="14" id="KW-1185">Reference proteome</keyword>
<evidence type="ECO:0000256" key="9">
    <source>
        <dbReference type="ARBA" id="ARBA00022840"/>
    </source>
</evidence>
<dbReference type="PANTHER" id="PTHR17490">
    <property type="entry name" value="SUA5"/>
    <property type="match status" value="1"/>
</dbReference>
<evidence type="ECO:0000313" key="14">
    <source>
        <dbReference type="Proteomes" id="UP000323632"/>
    </source>
</evidence>
<dbReference type="GO" id="GO:0003725">
    <property type="term" value="F:double-stranded RNA binding"/>
    <property type="evidence" value="ECO:0007669"/>
    <property type="project" value="InterPro"/>
</dbReference>
<dbReference type="InterPro" id="IPR006070">
    <property type="entry name" value="Sua5-like_dom"/>
</dbReference>
<evidence type="ECO:0000256" key="8">
    <source>
        <dbReference type="ARBA" id="ARBA00022741"/>
    </source>
</evidence>
<keyword evidence="4" id="KW-0963">Cytoplasm</keyword>
<comment type="catalytic activity">
    <reaction evidence="11">
        <text>L-threonine + hydrogencarbonate + ATP = L-threonylcarbamoyladenylate + diphosphate + H2O</text>
        <dbReference type="Rhea" id="RHEA:36407"/>
        <dbReference type="ChEBI" id="CHEBI:15377"/>
        <dbReference type="ChEBI" id="CHEBI:17544"/>
        <dbReference type="ChEBI" id="CHEBI:30616"/>
        <dbReference type="ChEBI" id="CHEBI:33019"/>
        <dbReference type="ChEBI" id="CHEBI:57926"/>
        <dbReference type="ChEBI" id="CHEBI:73682"/>
        <dbReference type="EC" id="2.7.7.87"/>
    </reaction>
</comment>
<dbReference type="GO" id="GO:0061710">
    <property type="term" value="F:L-threonylcarbamoyladenylate synthase"/>
    <property type="evidence" value="ECO:0007669"/>
    <property type="project" value="UniProtKB-EC"/>
</dbReference>
<evidence type="ECO:0000256" key="6">
    <source>
        <dbReference type="ARBA" id="ARBA00022694"/>
    </source>
</evidence>